<protein>
    <submittedName>
        <fullName evidence="1">Uncharacterized protein</fullName>
    </submittedName>
</protein>
<dbReference type="EMBL" id="JACVVK020000297">
    <property type="protein sequence ID" value="KAK7479686.1"/>
    <property type="molecule type" value="Genomic_DNA"/>
</dbReference>
<evidence type="ECO:0000313" key="1">
    <source>
        <dbReference type="EMBL" id="KAK7479686.1"/>
    </source>
</evidence>
<proteinExistence type="predicted"/>
<comment type="caution">
    <text evidence="1">The sequence shown here is derived from an EMBL/GenBank/DDBJ whole genome shotgun (WGS) entry which is preliminary data.</text>
</comment>
<dbReference type="Proteomes" id="UP001519460">
    <property type="component" value="Unassembled WGS sequence"/>
</dbReference>
<reference evidence="1 2" key="1">
    <citation type="journal article" date="2023" name="Sci. Data">
        <title>Genome assembly of the Korean intertidal mud-creeper Batillaria attramentaria.</title>
        <authorList>
            <person name="Patra A.K."/>
            <person name="Ho P.T."/>
            <person name="Jun S."/>
            <person name="Lee S.J."/>
            <person name="Kim Y."/>
            <person name="Won Y.J."/>
        </authorList>
    </citation>
    <scope>NUCLEOTIDE SEQUENCE [LARGE SCALE GENOMIC DNA]</scope>
    <source>
        <strain evidence="1">Wonlab-2016</strain>
    </source>
</reference>
<dbReference type="AlphaFoldDB" id="A0ABD0JYH3"/>
<sequence>NPQSNPLPPLYKSPSFSLAWKSETFEGCWDKTRQIRCTYVNMDFLTQRLLVNEETADVANKRACSEEYIQCPWDEVLSRISSNKVMRTATLSSYLTPAMLSQERCNMQAYVNPHTTPRHHKTDLLTSPTNRMLAKSRVSFTDARKSVYNELSPSVRSGV</sequence>
<accession>A0ABD0JYH3</accession>
<gene>
    <name evidence="1" type="ORF">BaRGS_00029062</name>
</gene>
<organism evidence="1 2">
    <name type="scientific">Batillaria attramentaria</name>
    <dbReference type="NCBI Taxonomy" id="370345"/>
    <lineage>
        <taxon>Eukaryota</taxon>
        <taxon>Metazoa</taxon>
        <taxon>Spiralia</taxon>
        <taxon>Lophotrochozoa</taxon>
        <taxon>Mollusca</taxon>
        <taxon>Gastropoda</taxon>
        <taxon>Caenogastropoda</taxon>
        <taxon>Sorbeoconcha</taxon>
        <taxon>Cerithioidea</taxon>
        <taxon>Batillariidae</taxon>
        <taxon>Batillaria</taxon>
    </lineage>
</organism>
<evidence type="ECO:0000313" key="2">
    <source>
        <dbReference type="Proteomes" id="UP001519460"/>
    </source>
</evidence>
<keyword evidence="2" id="KW-1185">Reference proteome</keyword>
<name>A0ABD0JYH3_9CAEN</name>
<feature type="non-terminal residue" evidence="1">
    <location>
        <position position="1"/>
    </location>
</feature>